<gene>
    <name evidence="1" type="ORF">AX660_02525</name>
</gene>
<organism evidence="1 2">
    <name type="scientific">Paraglaciecola hydrolytica</name>
    <dbReference type="NCBI Taxonomy" id="1799789"/>
    <lineage>
        <taxon>Bacteria</taxon>
        <taxon>Pseudomonadati</taxon>
        <taxon>Pseudomonadota</taxon>
        <taxon>Gammaproteobacteria</taxon>
        <taxon>Alteromonadales</taxon>
        <taxon>Alteromonadaceae</taxon>
        <taxon>Paraglaciecola</taxon>
    </lineage>
</organism>
<dbReference type="EMBL" id="LSNE01000018">
    <property type="protein sequence ID" value="KXI26987.1"/>
    <property type="molecule type" value="Genomic_DNA"/>
</dbReference>
<comment type="caution">
    <text evidence="1">The sequence shown here is derived from an EMBL/GenBank/DDBJ whole genome shotgun (WGS) entry which is preliminary data.</text>
</comment>
<evidence type="ECO:0000313" key="1">
    <source>
        <dbReference type="EMBL" id="KXI26987.1"/>
    </source>
</evidence>
<dbReference type="Proteomes" id="UP000070299">
    <property type="component" value="Unassembled WGS sequence"/>
</dbReference>
<accession>A0A148KL16</accession>
<evidence type="ECO:0008006" key="3">
    <source>
        <dbReference type="Google" id="ProtNLM"/>
    </source>
</evidence>
<sequence>MSYELPLPLYKKLTVTFRVEPGCLGPDGIEHIEAFCKFAKQEVANLDSDFVRWVITPRFDKSLLETEYKTNNKRLDHDKAQKYLRVFGKNLDEFEEHLQDKLAELIDQFLGR</sequence>
<dbReference type="OrthoDB" id="5768421at2"/>
<proteinExistence type="predicted"/>
<dbReference type="RefSeq" id="WP_068381942.1">
    <property type="nucleotide sequence ID" value="NZ_LSNE01000018.1"/>
</dbReference>
<dbReference type="AlphaFoldDB" id="A0A148KL16"/>
<name>A0A148KL16_9ALTE</name>
<keyword evidence="2" id="KW-1185">Reference proteome</keyword>
<evidence type="ECO:0000313" key="2">
    <source>
        <dbReference type="Proteomes" id="UP000070299"/>
    </source>
</evidence>
<protein>
    <recommendedName>
        <fullName evidence="3">Orphan protein</fullName>
    </recommendedName>
</protein>
<reference evidence="2" key="1">
    <citation type="submission" date="2016-02" db="EMBL/GenBank/DDBJ databases">
        <authorList>
            <person name="Schultz-Johansen M."/>
            <person name="Glaring M.A."/>
            <person name="Bech P.K."/>
            <person name="Stougaard P."/>
        </authorList>
    </citation>
    <scope>NUCLEOTIDE SEQUENCE [LARGE SCALE GENOMIC DNA]</scope>
    <source>
        <strain evidence="2">S66</strain>
    </source>
</reference>